<dbReference type="EMBL" id="AP014854">
    <property type="protein sequence ID" value="BAR98660.1"/>
    <property type="molecule type" value="Genomic_DNA"/>
</dbReference>
<dbReference type="STRING" id="1079.BVIR_265"/>
<evidence type="ECO:0000313" key="1">
    <source>
        <dbReference type="EMBL" id="BAR98660.1"/>
    </source>
</evidence>
<keyword evidence="2" id="KW-0808">Transferase</keyword>
<dbReference type="GO" id="GO:0005829">
    <property type="term" value="C:cytosol"/>
    <property type="evidence" value="ECO:0007669"/>
    <property type="project" value="TreeGrafter"/>
</dbReference>
<dbReference type="Proteomes" id="UP000065734">
    <property type="component" value="Chromosome I"/>
</dbReference>
<keyword evidence="3" id="KW-1185">Reference proteome</keyword>
<dbReference type="SUPFAM" id="SSF53756">
    <property type="entry name" value="UDP-Glycosyltransferase/glycogen phosphorylase"/>
    <property type="match status" value="1"/>
</dbReference>
<dbReference type="InterPro" id="IPR051199">
    <property type="entry name" value="LPS_LOS_Heptosyltrfase"/>
</dbReference>
<proteinExistence type="predicted"/>
<dbReference type="PANTHER" id="PTHR30160:SF7">
    <property type="entry name" value="ADP-HEPTOSE--LPS HEPTOSYLTRANSFERASE 2"/>
    <property type="match status" value="1"/>
</dbReference>
<dbReference type="EMBL" id="LN907867">
    <property type="protein sequence ID" value="CUU44002.1"/>
    <property type="molecule type" value="Genomic_DNA"/>
</dbReference>
<dbReference type="Gene3D" id="3.40.50.2000">
    <property type="entry name" value="Glycogen Phosphorylase B"/>
    <property type="match status" value="2"/>
</dbReference>
<sequence>MMGLGDVAAILVPAVRLIRRRHPEARIDVMTFAAGSELMALMPEVADILHVAPEQWPDPIEPALHSASALACTIIARSYDRVINFDTWFFPCLIAQFARECGVAIEGNHLNLAIPALVDGLATGRLPAAYFRHSDLFIASTFPNISDWKLPWWDRFPDWPRYPDFYLSHCCGLAGPLDMSLAVAADPDLIAAAAGRPVVSISASGRRLHYRGQAALTAALTQAGFHVWSQFDGSAPIAATLARLRATDLLITVPTSTQWLARTVGCPTLLVPGSQPPPHLGADVVADPVIECQYCGSMTCPKALDYPCLAVPAAALIAKAEAFLAERPRRADAVAAEHSAADEVRPK</sequence>
<organism evidence="2 3">
    <name type="scientific">Blastochloris viridis</name>
    <name type="common">Rhodopseudomonas viridis</name>
    <dbReference type="NCBI Taxonomy" id="1079"/>
    <lineage>
        <taxon>Bacteria</taxon>
        <taxon>Pseudomonadati</taxon>
        <taxon>Pseudomonadota</taxon>
        <taxon>Alphaproteobacteria</taxon>
        <taxon>Hyphomicrobiales</taxon>
        <taxon>Blastochloridaceae</taxon>
        <taxon>Blastochloris</taxon>
    </lineage>
</organism>
<dbReference type="GO" id="GO:0008713">
    <property type="term" value="F:ADP-heptose-lipopolysaccharide heptosyltransferase activity"/>
    <property type="evidence" value="ECO:0007669"/>
    <property type="project" value="TreeGrafter"/>
</dbReference>
<dbReference type="GO" id="GO:0009244">
    <property type="term" value="P:lipopolysaccharide core region biosynthetic process"/>
    <property type="evidence" value="ECO:0007669"/>
    <property type="project" value="TreeGrafter"/>
</dbReference>
<reference evidence="2" key="2">
    <citation type="submission" date="2015-11" db="EMBL/GenBank/DDBJ databases">
        <authorList>
            <person name="Zhang Y."/>
            <person name="Guo Z."/>
        </authorList>
    </citation>
    <scope>NUCLEOTIDE SEQUENCE</scope>
    <source>
        <strain evidence="2">1</strain>
    </source>
</reference>
<accession>A0A0H5B8X0</accession>
<reference evidence="3" key="3">
    <citation type="journal article" date="2016" name="Genome Announc.">
        <title>Revised genome sequence of the purple photosynthetic bacterium Blastochloris viridis.</title>
        <authorList>
            <person name="Liu L.N."/>
            <person name="Faulkner M."/>
            <person name="Liu X."/>
            <person name="Huang F."/>
            <person name="Darby A.C."/>
            <person name="Hall N."/>
        </authorList>
    </citation>
    <scope>NUCLEOTIDE SEQUENCE [LARGE SCALE GENOMIC DNA]</scope>
    <source>
        <strain evidence="3">ATCC 19567 / DSM 133 / F</strain>
    </source>
</reference>
<evidence type="ECO:0000313" key="2">
    <source>
        <dbReference type="EMBL" id="CUU44002.1"/>
    </source>
</evidence>
<protein>
    <submittedName>
        <fullName evidence="2">Lipopolysaccharide heptosyltransferase I</fullName>
    </submittedName>
</protein>
<gene>
    <name evidence="1" type="ORF">BV133_1067</name>
    <name evidence="2" type="ORF">BVIRIDIS_30310</name>
</gene>
<dbReference type="PANTHER" id="PTHR30160">
    <property type="entry name" value="TETRAACYLDISACCHARIDE 4'-KINASE-RELATED"/>
    <property type="match status" value="1"/>
</dbReference>
<evidence type="ECO:0000313" key="3">
    <source>
        <dbReference type="Proteomes" id="UP000065734"/>
    </source>
</evidence>
<name>A0A0H5B8X0_BLAVI</name>
<dbReference type="AlphaFoldDB" id="A0A0H5B8X0"/>
<reference evidence="1" key="1">
    <citation type="journal article" date="2015" name="Genome Announc.">
        <title>Complete Genome Sequence of the Bacteriochlorophyll b-Producing Photosynthetic Bacterium Blastochloris viridis.</title>
        <authorList>
            <person name="Tsukatani Y."/>
            <person name="Hirose Y."/>
            <person name="Harada J."/>
            <person name="Misawa N."/>
            <person name="Mori K."/>
            <person name="Inoue K."/>
            <person name="Tamiaki H."/>
        </authorList>
    </citation>
    <scope>NUCLEOTIDE SEQUENCE [LARGE SCALE GENOMIC DNA]</scope>
    <source>
        <strain evidence="1">DSM 133</strain>
    </source>
</reference>